<dbReference type="EMBL" id="CAJPIN010014896">
    <property type="protein sequence ID" value="CAG2061187.1"/>
    <property type="molecule type" value="Genomic_DNA"/>
</dbReference>
<gene>
    <name evidence="1" type="ORF">TPAB3V08_LOCUS8142</name>
</gene>
<keyword evidence="2" id="KW-1185">Reference proteome</keyword>
<dbReference type="Proteomes" id="UP001153148">
    <property type="component" value="Unassembled WGS sequence"/>
</dbReference>
<sequence>MRKAFEKENYNKDPDNPELVLEMRRRKKIREDFSALFYDDVQQKRDTTAMINKQQVFAEINGLEVIYYVFIWKTEQGLNEEGLILEVIYLHLLGRRVGNYLDKTTLSRADWDSNFNCPHEAELTPFQTNCSTENLGATRIKPLTSGSVARKSDHWTTARWSFIIHAVKLTD</sequence>
<evidence type="ECO:0000313" key="1">
    <source>
        <dbReference type="EMBL" id="CAG2061187.1"/>
    </source>
</evidence>
<protein>
    <submittedName>
        <fullName evidence="1">Uncharacterized protein</fullName>
    </submittedName>
</protein>
<name>A0ABN7P513_TIMPD</name>
<organism evidence="1 2">
    <name type="scientific">Timema podura</name>
    <name type="common">Walking stick</name>
    <dbReference type="NCBI Taxonomy" id="61482"/>
    <lineage>
        <taxon>Eukaryota</taxon>
        <taxon>Metazoa</taxon>
        <taxon>Ecdysozoa</taxon>
        <taxon>Arthropoda</taxon>
        <taxon>Hexapoda</taxon>
        <taxon>Insecta</taxon>
        <taxon>Pterygota</taxon>
        <taxon>Neoptera</taxon>
        <taxon>Polyneoptera</taxon>
        <taxon>Phasmatodea</taxon>
        <taxon>Timematodea</taxon>
        <taxon>Timematoidea</taxon>
        <taxon>Timematidae</taxon>
        <taxon>Timema</taxon>
    </lineage>
</organism>
<accession>A0ABN7P513</accession>
<comment type="caution">
    <text evidence="1">The sequence shown here is derived from an EMBL/GenBank/DDBJ whole genome shotgun (WGS) entry which is preliminary data.</text>
</comment>
<proteinExistence type="predicted"/>
<reference evidence="1" key="1">
    <citation type="submission" date="2021-03" db="EMBL/GenBank/DDBJ databases">
        <authorList>
            <person name="Tran Van P."/>
        </authorList>
    </citation>
    <scope>NUCLEOTIDE SEQUENCE</scope>
</reference>
<evidence type="ECO:0000313" key="2">
    <source>
        <dbReference type="Proteomes" id="UP001153148"/>
    </source>
</evidence>